<evidence type="ECO:0000256" key="8">
    <source>
        <dbReference type="SAM" id="Phobius"/>
    </source>
</evidence>
<evidence type="ECO:0000313" key="11">
    <source>
        <dbReference type="EMBL" id="MBD0415641.1"/>
    </source>
</evidence>
<evidence type="ECO:0000256" key="6">
    <source>
        <dbReference type="RuleBase" id="RU003983"/>
    </source>
</evidence>
<evidence type="ECO:0000256" key="5">
    <source>
        <dbReference type="ARBA" id="ARBA00023049"/>
    </source>
</evidence>
<name>A0A8J6PL62_9HYPH</name>
<keyword evidence="3 6" id="KW-0378">Hydrolase</keyword>
<dbReference type="PANTHER" id="PTHR22726:SF1">
    <property type="entry name" value="METALLOENDOPEPTIDASE OMA1, MITOCHONDRIAL"/>
    <property type="match status" value="1"/>
</dbReference>
<gene>
    <name evidence="11" type="ORF">ICI42_13330</name>
</gene>
<organism evidence="11 12">
    <name type="scientific">Oryzicola mucosus</name>
    <dbReference type="NCBI Taxonomy" id="2767425"/>
    <lineage>
        <taxon>Bacteria</taxon>
        <taxon>Pseudomonadati</taxon>
        <taxon>Pseudomonadota</taxon>
        <taxon>Alphaproteobacteria</taxon>
        <taxon>Hyphomicrobiales</taxon>
        <taxon>Phyllobacteriaceae</taxon>
        <taxon>Oryzicola</taxon>
    </lineage>
</organism>
<dbReference type="InterPro" id="IPR055518">
    <property type="entry name" value="DUF7092"/>
</dbReference>
<feature type="transmembrane region" description="Helical" evidence="8">
    <location>
        <begin position="128"/>
        <end position="146"/>
    </location>
</feature>
<feature type="compositionally biased region" description="Low complexity" evidence="7">
    <location>
        <begin position="15"/>
        <end position="26"/>
    </location>
</feature>
<keyword evidence="1 6" id="KW-0645">Protease</keyword>
<keyword evidence="12" id="KW-1185">Reference proteome</keyword>
<feature type="domain" description="Peptidase M48" evidence="9">
    <location>
        <begin position="228"/>
        <end position="372"/>
    </location>
</feature>
<dbReference type="Gene3D" id="3.30.2010.10">
    <property type="entry name" value="Metalloproteases ('zincins'), catalytic domain"/>
    <property type="match status" value="1"/>
</dbReference>
<evidence type="ECO:0000256" key="2">
    <source>
        <dbReference type="ARBA" id="ARBA00022723"/>
    </source>
</evidence>
<dbReference type="Pfam" id="PF01435">
    <property type="entry name" value="Peptidase_M48"/>
    <property type="match status" value="1"/>
</dbReference>
<accession>A0A8J6PL62</accession>
<dbReference type="Proteomes" id="UP000643405">
    <property type="component" value="Unassembled WGS sequence"/>
</dbReference>
<dbReference type="Pfam" id="PF23368">
    <property type="entry name" value="DUF7092"/>
    <property type="match status" value="1"/>
</dbReference>
<sequence>MSAACARKVGRPVRSSSTSKGSTLASETPALTGLWREAGQARAKEARLEVDEAFIAAVLDAEAHTLATAPLRDADVSARIGSIARRVTFPDGSVFETKDNDGIDRLLRGAGSRTAGVVSGLEQFRPRLIAFVLLTIVFCVAIYRYAVPALVEVAIWATPPAVTTAISQSVMVSLDNSVFAESTLPEARRKALSDGFSQLSALTPRGETQTPGSPAYTLNFRRGGSIGPNAFALPDGTVVLTDELVELAGSDDEIVLGVLAHEIGHVDHEHSLRQLYEAAGTAGLIMLIGGDIGAGTEDLLTQGAALVALSHSRGAEREADRFSVELMHKAGRDPAAVARFFELLQKKLGDTGSDDFLSTHPATPERIAETRRYAKEIEAAGK</sequence>
<comment type="cofactor">
    <cofactor evidence="6">
        <name>Zn(2+)</name>
        <dbReference type="ChEBI" id="CHEBI:29105"/>
    </cofactor>
    <text evidence="6">Binds 1 zinc ion per subunit.</text>
</comment>
<keyword evidence="8" id="KW-0472">Membrane</keyword>
<comment type="caution">
    <text evidence="11">The sequence shown here is derived from an EMBL/GenBank/DDBJ whole genome shotgun (WGS) entry which is preliminary data.</text>
</comment>
<proteinExistence type="inferred from homology"/>
<dbReference type="CDD" id="cd07332">
    <property type="entry name" value="M48C_Oma1_like"/>
    <property type="match status" value="1"/>
</dbReference>
<feature type="region of interest" description="Disordered" evidence="7">
    <location>
        <begin position="1"/>
        <end position="26"/>
    </location>
</feature>
<evidence type="ECO:0000256" key="1">
    <source>
        <dbReference type="ARBA" id="ARBA00022670"/>
    </source>
</evidence>
<dbReference type="GO" id="GO:0016020">
    <property type="term" value="C:membrane"/>
    <property type="evidence" value="ECO:0007669"/>
    <property type="project" value="TreeGrafter"/>
</dbReference>
<dbReference type="PANTHER" id="PTHR22726">
    <property type="entry name" value="METALLOENDOPEPTIDASE OMA1"/>
    <property type="match status" value="1"/>
</dbReference>
<keyword evidence="5 6" id="KW-0482">Metalloprotease</keyword>
<dbReference type="GO" id="GO:0004222">
    <property type="term" value="F:metalloendopeptidase activity"/>
    <property type="evidence" value="ECO:0007669"/>
    <property type="project" value="InterPro"/>
</dbReference>
<evidence type="ECO:0000256" key="7">
    <source>
        <dbReference type="SAM" id="MobiDB-lite"/>
    </source>
</evidence>
<dbReference type="EMBL" id="JACVVX010000004">
    <property type="protein sequence ID" value="MBD0415641.1"/>
    <property type="molecule type" value="Genomic_DNA"/>
</dbReference>
<dbReference type="GO" id="GO:0046872">
    <property type="term" value="F:metal ion binding"/>
    <property type="evidence" value="ECO:0007669"/>
    <property type="project" value="UniProtKB-KW"/>
</dbReference>
<evidence type="ECO:0000256" key="4">
    <source>
        <dbReference type="ARBA" id="ARBA00022833"/>
    </source>
</evidence>
<protein>
    <submittedName>
        <fullName evidence="11">M48 family metallopeptidase</fullName>
    </submittedName>
</protein>
<keyword evidence="8" id="KW-1133">Transmembrane helix</keyword>
<dbReference type="InterPro" id="IPR051156">
    <property type="entry name" value="Mito/Outer_Membr_Metalloprot"/>
</dbReference>
<keyword evidence="2" id="KW-0479">Metal-binding</keyword>
<evidence type="ECO:0000259" key="10">
    <source>
        <dbReference type="Pfam" id="PF23368"/>
    </source>
</evidence>
<keyword evidence="8" id="KW-0812">Transmembrane</keyword>
<keyword evidence="4 6" id="KW-0862">Zinc</keyword>
<dbReference type="InterPro" id="IPR001915">
    <property type="entry name" value="Peptidase_M48"/>
</dbReference>
<feature type="domain" description="DUF7092" evidence="10">
    <location>
        <begin position="31"/>
        <end position="109"/>
    </location>
</feature>
<dbReference type="AlphaFoldDB" id="A0A8J6PL62"/>
<evidence type="ECO:0000256" key="3">
    <source>
        <dbReference type="ARBA" id="ARBA00022801"/>
    </source>
</evidence>
<reference evidence="11" key="1">
    <citation type="submission" date="2020-09" db="EMBL/GenBank/DDBJ databases">
        <title>Genome seq and assembly of Tianweitania sp.</title>
        <authorList>
            <person name="Chhetri G."/>
        </authorList>
    </citation>
    <scope>NUCLEOTIDE SEQUENCE</scope>
    <source>
        <strain evidence="11">Rool2</strain>
    </source>
</reference>
<dbReference type="GO" id="GO:0051603">
    <property type="term" value="P:proteolysis involved in protein catabolic process"/>
    <property type="evidence" value="ECO:0007669"/>
    <property type="project" value="TreeGrafter"/>
</dbReference>
<comment type="similarity">
    <text evidence="6">Belongs to the peptidase M48 family.</text>
</comment>
<evidence type="ECO:0000313" key="12">
    <source>
        <dbReference type="Proteomes" id="UP000643405"/>
    </source>
</evidence>
<evidence type="ECO:0000259" key="9">
    <source>
        <dbReference type="Pfam" id="PF01435"/>
    </source>
</evidence>